<dbReference type="AlphaFoldDB" id="A0AAE3AN14"/>
<comment type="caution">
    <text evidence="1">The sequence shown here is derived from an EMBL/GenBank/DDBJ whole genome shotgun (WGS) entry which is preliminary data.</text>
</comment>
<keyword evidence="2" id="KW-1185">Reference proteome</keyword>
<evidence type="ECO:0000313" key="2">
    <source>
        <dbReference type="Proteomes" id="UP001199424"/>
    </source>
</evidence>
<evidence type="ECO:0008006" key="3">
    <source>
        <dbReference type="Google" id="ProtNLM"/>
    </source>
</evidence>
<name>A0AAE3AN14_9FIRM</name>
<evidence type="ECO:0000313" key="1">
    <source>
        <dbReference type="EMBL" id="MCC2136993.1"/>
    </source>
</evidence>
<dbReference type="EMBL" id="JAJEQC010000007">
    <property type="protein sequence ID" value="MCC2136993.1"/>
    <property type="molecule type" value="Genomic_DNA"/>
</dbReference>
<sequence length="331" mass="36822">MSNGKRRYFPGANTGRGFIGHFEGIVPPWSEPHYTYVLKGGPGVGKSTLMKKCAAIARANGFTVEEFRCASDPESFDAVRIPQRRLVLLDGTAPHTIDPAMPGIDGETLDLGRFLHKEVFKRRREELFVLAEENRAHYKNAFACLSAAGSLRRAAVSEAARSADLTMIRTFLKEGFTLPKEGTPRTLFLTSPTPAGVADFREAQDAENTVYLPGVLGAVFLNEAMKLVQNTQTEIFLHPLTPEAPQCVRIGDTMLCAADDTRSTLNEFLLSPLSDFIPFAMQEAETLTAQAVEELRLCKRTHDAIETIYRPFVDYDHVERETNRLLETLKL</sequence>
<gene>
    <name evidence="1" type="ORF">LKD31_08165</name>
</gene>
<dbReference type="Gene3D" id="3.40.50.300">
    <property type="entry name" value="P-loop containing nucleotide triphosphate hydrolases"/>
    <property type="match status" value="1"/>
</dbReference>
<dbReference type="InterPro" id="IPR027417">
    <property type="entry name" value="P-loop_NTPase"/>
</dbReference>
<proteinExistence type="predicted"/>
<organism evidence="1 2">
    <name type="scientific">Hominenteromicrobium mulieris</name>
    <dbReference type="NCBI Taxonomy" id="2885357"/>
    <lineage>
        <taxon>Bacteria</taxon>
        <taxon>Bacillati</taxon>
        <taxon>Bacillota</taxon>
        <taxon>Clostridia</taxon>
        <taxon>Eubacteriales</taxon>
        <taxon>Oscillospiraceae</taxon>
        <taxon>Hominenteromicrobium</taxon>
    </lineage>
</organism>
<dbReference type="SUPFAM" id="SSF52540">
    <property type="entry name" value="P-loop containing nucleoside triphosphate hydrolases"/>
    <property type="match status" value="1"/>
</dbReference>
<accession>A0AAE3AN14</accession>
<dbReference type="Proteomes" id="UP001199424">
    <property type="component" value="Unassembled WGS sequence"/>
</dbReference>
<reference evidence="1" key="1">
    <citation type="submission" date="2021-10" db="EMBL/GenBank/DDBJ databases">
        <title>Anaerobic single-cell dispensing facilitates the cultivation of human gut bacteria.</title>
        <authorList>
            <person name="Afrizal A."/>
        </authorList>
    </citation>
    <scope>NUCLEOTIDE SEQUENCE</scope>
    <source>
        <strain evidence="1">CLA-AA-H250</strain>
    </source>
</reference>
<protein>
    <recommendedName>
        <fullName evidence="3">ATPase</fullName>
    </recommendedName>
</protein>
<dbReference type="RefSeq" id="WP_176820933.1">
    <property type="nucleotide sequence ID" value="NZ_JAJEQC010000007.1"/>
</dbReference>